<proteinExistence type="predicted"/>
<dbReference type="EMBL" id="CP134050">
    <property type="protein sequence ID" value="WNC13915.1"/>
    <property type="molecule type" value="Genomic_DNA"/>
</dbReference>
<keyword evidence="4" id="KW-1185">Reference proteome</keyword>
<accession>A0ABY9T1F7</accession>
<evidence type="ECO:0000313" key="3">
    <source>
        <dbReference type="EMBL" id="WNC13915.1"/>
    </source>
</evidence>
<dbReference type="InterPro" id="IPR024301">
    <property type="entry name" value="Amidase_6"/>
</dbReference>
<dbReference type="Pfam" id="PF12671">
    <property type="entry name" value="Amidase_6"/>
    <property type="match status" value="1"/>
</dbReference>
<evidence type="ECO:0000259" key="2">
    <source>
        <dbReference type="Pfam" id="PF12671"/>
    </source>
</evidence>
<evidence type="ECO:0000313" key="4">
    <source>
        <dbReference type="Proteomes" id="UP001256827"/>
    </source>
</evidence>
<gene>
    <name evidence="3" type="ORF">RGB73_25045</name>
</gene>
<feature type="chain" id="PRO_5045976961" evidence="1">
    <location>
        <begin position="22"/>
        <end position="366"/>
    </location>
</feature>
<dbReference type="PANTHER" id="PTHR40032">
    <property type="entry name" value="EXPORTED PROTEIN-RELATED"/>
    <property type="match status" value="1"/>
</dbReference>
<name>A0ABY9T1F7_BREBE</name>
<organism evidence="3 4">
    <name type="scientific">Brevibacillus brevis</name>
    <name type="common">Bacillus brevis</name>
    <dbReference type="NCBI Taxonomy" id="1393"/>
    <lineage>
        <taxon>Bacteria</taxon>
        <taxon>Bacillati</taxon>
        <taxon>Bacillota</taxon>
        <taxon>Bacilli</taxon>
        <taxon>Bacillales</taxon>
        <taxon>Paenibacillaceae</taxon>
        <taxon>Brevibacillus</taxon>
    </lineage>
</organism>
<feature type="signal peptide" evidence="1">
    <location>
        <begin position="1"/>
        <end position="21"/>
    </location>
</feature>
<dbReference type="PANTHER" id="PTHR40032:SF1">
    <property type="entry name" value="EXPORTED PROTEIN"/>
    <property type="match status" value="1"/>
</dbReference>
<dbReference type="Proteomes" id="UP001256827">
    <property type="component" value="Chromosome"/>
</dbReference>
<keyword evidence="1" id="KW-0732">Signal</keyword>
<reference evidence="3 4" key="1">
    <citation type="submission" date="2023-09" db="EMBL/GenBank/DDBJ databases">
        <title>Complete Genome and Methylome dissection of Bacillus brevis NEB573 original source of BbsI restriction endonuclease.</title>
        <authorList>
            <person name="Fomenkov A."/>
            <person name="Roberts R.D."/>
        </authorList>
    </citation>
    <scope>NUCLEOTIDE SEQUENCE [LARGE SCALE GENOMIC DNA]</scope>
    <source>
        <strain evidence="3 4">NEB573</strain>
    </source>
</reference>
<evidence type="ECO:0000256" key="1">
    <source>
        <dbReference type="SAM" id="SignalP"/>
    </source>
</evidence>
<feature type="domain" description="Putative amidase" evidence="2">
    <location>
        <begin position="189"/>
        <end position="358"/>
    </location>
</feature>
<sequence>MKGLLRVFFFLFLISVTIDTAYSQDHQDQEVQSFLQRLFAVRIQSLADRQYENLQPFYLPSDKRSRSAMVHEKNRSIYIHRWAEARGVKFVQSSGEIRVIRVKNMGELTQATVVQSLQLTYRYPDNELHTMGVGTRHLLTLKKQDGNWRVLKEWYLDPLDENPRLIPTFAPADKNIIEGGPAIQGRKRKYDREKAVRYANKYAGLANRPGTYQRYNQKYVDYTYQGGDCTNFTSQVLGDPEEGGGLPMRHEWRYKFNRGGSVAWVRTDSLKHFLIRSGYGTLIARGTYEQVAKPTKKFPRSALAELKPGDIIGYEMNGDVDHFSVVTARDSKGYVLVNSHTADRFQVPWDLGWDKHTKFLLFRIGE</sequence>
<protein>
    <submittedName>
        <fullName evidence="3">Amidase domain-containing protein</fullName>
    </submittedName>
</protein>